<organism evidence="1 2">
    <name type="scientific">Kribbella aluminosa</name>
    <dbReference type="NCBI Taxonomy" id="416017"/>
    <lineage>
        <taxon>Bacteria</taxon>
        <taxon>Bacillati</taxon>
        <taxon>Actinomycetota</taxon>
        <taxon>Actinomycetes</taxon>
        <taxon>Propionibacteriales</taxon>
        <taxon>Kribbellaceae</taxon>
        <taxon>Kribbella</taxon>
    </lineage>
</organism>
<comment type="caution">
    <text evidence="1">The sequence shown here is derived from an EMBL/GenBank/DDBJ whole genome shotgun (WGS) entry which is preliminary data.</text>
</comment>
<protein>
    <recommendedName>
        <fullName evidence="3">Secreted protein</fullName>
    </recommendedName>
</protein>
<keyword evidence="2" id="KW-1185">Reference proteome</keyword>
<evidence type="ECO:0000313" key="2">
    <source>
        <dbReference type="Proteomes" id="UP000755585"/>
    </source>
</evidence>
<name>A0ABS4UZN8_9ACTN</name>
<evidence type="ECO:0008006" key="3">
    <source>
        <dbReference type="Google" id="ProtNLM"/>
    </source>
</evidence>
<dbReference type="RefSeq" id="WP_209699418.1">
    <property type="nucleotide sequence ID" value="NZ_BAAAVU010000004.1"/>
</dbReference>
<dbReference type="Proteomes" id="UP000755585">
    <property type="component" value="Unassembled WGS sequence"/>
</dbReference>
<gene>
    <name evidence="1" type="ORF">JOF29_008104</name>
</gene>
<sequence>MLTWLPGALRTWLLAALRSTVLTEPLPVLRPHVLHAWPPSLRTAQRATLGTAGLASLLSASLRSHRLRLPPSLPLPGLLPGLLRRLLRSPRLPALPWYTWRLTGVPSPSLTAQPRCARRVVGLSARTLPALWLARLVVWDWLLLLNGVLRACRGSRVLWTCLLRSWLLTWRLLLARRLLARCLRPGLLPAIRPLRTRLPATHLLAT</sequence>
<evidence type="ECO:0000313" key="1">
    <source>
        <dbReference type="EMBL" id="MBP2356994.1"/>
    </source>
</evidence>
<proteinExistence type="predicted"/>
<reference evidence="1 2" key="1">
    <citation type="submission" date="2021-03" db="EMBL/GenBank/DDBJ databases">
        <title>Sequencing the genomes of 1000 actinobacteria strains.</title>
        <authorList>
            <person name="Klenk H.-P."/>
        </authorList>
    </citation>
    <scope>NUCLEOTIDE SEQUENCE [LARGE SCALE GENOMIC DNA]</scope>
    <source>
        <strain evidence="1 2">DSM 18824</strain>
    </source>
</reference>
<dbReference type="EMBL" id="JAGINT010000002">
    <property type="protein sequence ID" value="MBP2356994.1"/>
    <property type="molecule type" value="Genomic_DNA"/>
</dbReference>
<accession>A0ABS4UZN8</accession>